<protein>
    <recommendedName>
        <fullName evidence="1">protein acetyllysine N-acetyltransferase</fullName>
        <ecNumber evidence="1">2.3.1.286</ecNumber>
    </recommendedName>
</protein>
<evidence type="ECO:0000256" key="5">
    <source>
        <dbReference type="ARBA" id="ARBA00023027"/>
    </source>
</evidence>
<comment type="similarity">
    <text evidence="6">Belongs to the sirtuin family. Class IV subfamily.</text>
</comment>
<dbReference type="Proteomes" id="UP001530377">
    <property type="component" value="Unassembled WGS sequence"/>
</dbReference>
<evidence type="ECO:0000256" key="4">
    <source>
        <dbReference type="ARBA" id="ARBA00022833"/>
    </source>
</evidence>
<dbReference type="EC" id="2.3.1.286" evidence="1"/>
<dbReference type="InterPro" id="IPR026590">
    <property type="entry name" value="Ssirtuin_cat_dom"/>
</dbReference>
<organism evidence="10 11">
    <name type="scientific">Cyclostephanos tholiformis</name>
    <dbReference type="NCBI Taxonomy" id="382380"/>
    <lineage>
        <taxon>Eukaryota</taxon>
        <taxon>Sar</taxon>
        <taxon>Stramenopiles</taxon>
        <taxon>Ochrophyta</taxon>
        <taxon>Bacillariophyta</taxon>
        <taxon>Coscinodiscophyceae</taxon>
        <taxon>Thalassiosirophycidae</taxon>
        <taxon>Stephanodiscales</taxon>
        <taxon>Stephanodiscaceae</taxon>
        <taxon>Cyclostephanos</taxon>
    </lineage>
</organism>
<name>A0ABD3R7T0_9STRA</name>
<evidence type="ECO:0000256" key="2">
    <source>
        <dbReference type="ARBA" id="ARBA00022679"/>
    </source>
</evidence>
<comment type="caution">
    <text evidence="10">The sequence shown here is derived from an EMBL/GenBank/DDBJ whole genome shotgun (WGS) entry which is preliminary data.</text>
</comment>
<dbReference type="InterPro" id="IPR029035">
    <property type="entry name" value="DHS-like_NAD/FAD-binding_dom"/>
</dbReference>
<dbReference type="GO" id="GO:0034979">
    <property type="term" value="F:NAD-dependent protein lysine deacetylase activity"/>
    <property type="evidence" value="ECO:0007669"/>
    <property type="project" value="UniProtKB-EC"/>
</dbReference>
<evidence type="ECO:0000313" key="11">
    <source>
        <dbReference type="Proteomes" id="UP001530377"/>
    </source>
</evidence>
<dbReference type="GO" id="GO:0046872">
    <property type="term" value="F:metal ion binding"/>
    <property type="evidence" value="ECO:0007669"/>
    <property type="project" value="UniProtKB-KW"/>
</dbReference>
<dbReference type="PANTHER" id="PTHR11085">
    <property type="entry name" value="NAD-DEPENDENT PROTEIN DEACYLASE SIRTUIN-5, MITOCHONDRIAL-RELATED"/>
    <property type="match status" value="1"/>
</dbReference>
<sequence length="378" mass="42324">MSAGYAQRLSEYPNKGICGLPETYDSQRVFAYKVDKLFRLIQQSQYTVVLTGAGISTSAGIPDFRGPSGIWTKEQRDRKRNKTKSTKKQTKTIQSSKSDELIERLEREKKIACPPQCSGFLESINNTRQPVVSFEAALPTYTHRALTHLIVQPPPRPHDSSSYSGDSSKNNCRNKTYIHHIITQNVDGLHRKTNLPRNNLSVLHGCKICDTCHTEYFRKFEIQSIGLKHTGRDCCMESCPGKLKDTLLDWENILPQTEWDRAQKECLRADLVLCLGTSLRIEPAGSLCALALANNASWSLSDVRAGGKKATGRKKNERSTKMKETKLGYAIVNLQPTRYDDGAAIVIHAKVDDVMRALMQKLGYGPWDESDFGEGITA</sequence>
<dbReference type="SUPFAM" id="SSF52467">
    <property type="entry name" value="DHS-like NAD/FAD-binding domain"/>
    <property type="match status" value="1"/>
</dbReference>
<keyword evidence="3 7" id="KW-0479">Metal-binding</keyword>
<dbReference type="Pfam" id="PF02146">
    <property type="entry name" value="SIR2"/>
    <property type="match status" value="2"/>
</dbReference>
<evidence type="ECO:0000259" key="9">
    <source>
        <dbReference type="PROSITE" id="PS50305"/>
    </source>
</evidence>
<evidence type="ECO:0000256" key="6">
    <source>
        <dbReference type="ARBA" id="ARBA00038170"/>
    </source>
</evidence>
<dbReference type="InterPro" id="IPR003000">
    <property type="entry name" value="Sirtuin"/>
</dbReference>
<evidence type="ECO:0000313" key="10">
    <source>
        <dbReference type="EMBL" id="KAL3807291.1"/>
    </source>
</evidence>
<dbReference type="Gene3D" id="2.20.28.200">
    <property type="match status" value="1"/>
</dbReference>
<feature type="active site" description="Proton acceptor" evidence="7">
    <location>
        <position position="204"/>
    </location>
</feature>
<dbReference type="PROSITE" id="PS50305">
    <property type="entry name" value="SIRTUIN"/>
    <property type="match status" value="1"/>
</dbReference>
<keyword evidence="11" id="KW-1185">Reference proteome</keyword>
<evidence type="ECO:0000256" key="3">
    <source>
        <dbReference type="ARBA" id="ARBA00022723"/>
    </source>
</evidence>
<feature type="region of interest" description="Disordered" evidence="8">
    <location>
        <begin position="66"/>
        <end position="101"/>
    </location>
</feature>
<feature type="binding site" evidence="7">
    <location>
        <position position="212"/>
    </location>
    <ligand>
        <name>Zn(2+)</name>
        <dbReference type="ChEBI" id="CHEBI:29105"/>
    </ligand>
</feature>
<dbReference type="PANTHER" id="PTHR11085:SF12">
    <property type="entry name" value="NAD-DEPENDENT PROTEIN DEACYLASE SIRTUIN-6"/>
    <property type="match status" value="1"/>
</dbReference>
<dbReference type="Gene3D" id="3.40.50.1220">
    <property type="entry name" value="TPP-binding domain"/>
    <property type="match status" value="1"/>
</dbReference>
<keyword evidence="4 7" id="KW-0862">Zinc</keyword>
<dbReference type="InterPro" id="IPR050134">
    <property type="entry name" value="NAD-dep_sirtuin_deacylases"/>
</dbReference>
<evidence type="ECO:0000256" key="7">
    <source>
        <dbReference type="PROSITE-ProRule" id="PRU00236"/>
    </source>
</evidence>
<feature type="compositionally biased region" description="Basic residues" evidence="8">
    <location>
        <begin position="78"/>
        <end position="90"/>
    </location>
</feature>
<proteinExistence type="inferred from homology"/>
<dbReference type="EMBL" id="JALLPB020000647">
    <property type="protein sequence ID" value="KAL3807291.1"/>
    <property type="molecule type" value="Genomic_DNA"/>
</dbReference>
<feature type="binding site" evidence="7">
    <location>
        <position position="239"/>
    </location>
    <ligand>
        <name>Zn(2+)</name>
        <dbReference type="ChEBI" id="CHEBI:29105"/>
    </ligand>
</feature>
<feature type="domain" description="Deacetylase sirtuin-type" evidence="9">
    <location>
        <begin position="27"/>
        <end position="365"/>
    </location>
</feature>
<keyword evidence="2" id="KW-0808">Transferase</keyword>
<keyword evidence="5" id="KW-0520">NAD</keyword>
<reference evidence="10 11" key="1">
    <citation type="submission" date="2024-10" db="EMBL/GenBank/DDBJ databases">
        <title>Updated reference genomes for cyclostephanoid diatoms.</title>
        <authorList>
            <person name="Roberts W.R."/>
            <person name="Alverson A.J."/>
        </authorList>
    </citation>
    <scope>NUCLEOTIDE SEQUENCE [LARGE SCALE GENOMIC DNA]</scope>
    <source>
        <strain evidence="10 11">AJA228-03</strain>
    </source>
</reference>
<feature type="binding site" evidence="7">
    <location>
        <position position="235"/>
    </location>
    <ligand>
        <name>Zn(2+)</name>
        <dbReference type="ChEBI" id="CHEBI:29105"/>
    </ligand>
</feature>
<gene>
    <name evidence="10" type="ORF">ACHAXA_004865</name>
</gene>
<dbReference type="AlphaFoldDB" id="A0ABD3R7T0"/>
<accession>A0ABD3R7T0</accession>
<evidence type="ECO:0000256" key="1">
    <source>
        <dbReference type="ARBA" id="ARBA00012928"/>
    </source>
</evidence>
<evidence type="ECO:0000256" key="8">
    <source>
        <dbReference type="SAM" id="MobiDB-lite"/>
    </source>
</evidence>